<gene>
    <name evidence="1" type="ORF">H8S64_10735</name>
</gene>
<evidence type="ECO:0000313" key="1">
    <source>
        <dbReference type="EMBL" id="MBC5621574.1"/>
    </source>
</evidence>
<accession>A0ABR7D160</accession>
<organism evidence="1 2">
    <name type="scientific">Butyricimonas hominis</name>
    <dbReference type="NCBI Taxonomy" id="2763032"/>
    <lineage>
        <taxon>Bacteria</taxon>
        <taxon>Pseudomonadati</taxon>
        <taxon>Bacteroidota</taxon>
        <taxon>Bacteroidia</taxon>
        <taxon>Bacteroidales</taxon>
        <taxon>Odoribacteraceae</taxon>
        <taxon>Butyricimonas</taxon>
    </lineage>
</organism>
<sequence length="337" mass="38520">MTKSILFTLLLSLHTIAGFGTENARRYLQVDRDSVILLFFQKGNTKLYAQKDIVSLSRLISMHKEDLDNGRAVLKVNGYCSSFSSSSMNLDVARERSRQLKSYLIIQHGLREEHFITRNHTTLPSKQNGIGISVHLIMTHISCKASETTPANQPPQLSILPVSRTPGLLSNKRIRRPFHFAVKANLIFNLATVTNLGIELQIAPRITTDIPILFSPFKIKTSYQLRVLAFQPELRYWLRNAFTGSFLGLHANVGWFNIALDNKTRYQNQETTYGGGISYGYSFLFSPRWGMEFNIGGGYMHIRYDTYYNIPEGARNNTYTLNYWGITRLGVNLRYKF</sequence>
<dbReference type="Proteomes" id="UP000646484">
    <property type="component" value="Unassembled WGS sequence"/>
</dbReference>
<name>A0ABR7D160_9BACT</name>
<comment type="caution">
    <text evidence="1">The sequence shown here is derived from an EMBL/GenBank/DDBJ whole genome shotgun (WGS) entry which is preliminary data.</text>
</comment>
<proteinExistence type="predicted"/>
<dbReference type="RefSeq" id="WP_186976049.1">
    <property type="nucleotide sequence ID" value="NZ_JACOOH010000004.1"/>
</dbReference>
<keyword evidence="2" id="KW-1185">Reference proteome</keyword>
<dbReference type="InterPro" id="IPR021958">
    <property type="entry name" value="DUF3575"/>
</dbReference>
<evidence type="ECO:0000313" key="2">
    <source>
        <dbReference type="Proteomes" id="UP000646484"/>
    </source>
</evidence>
<reference evidence="1 2" key="1">
    <citation type="submission" date="2020-08" db="EMBL/GenBank/DDBJ databases">
        <title>Genome public.</title>
        <authorList>
            <person name="Liu C."/>
            <person name="Sun Q."/>
        </authorList>
    </citation>
    <scope>NUCLEOTIDE SEQUENCE [LARGE SCALE GENOMIC DNA]</scope>
    <source>
        <strain evidence="1 2">NSJ-56</strain>
    </source>
</reference>
<dbReference type="Pfam" id="PF12099">
    <property type="entry name" value="DUF3575"/>
    <property type="match status" value="1"/>
</dbReference>
<protein>
    <submittedName>
        <fullName evidence="1">DUF3575 domain-containing protein</fullName>
    </submittedName>
</protein>
<dbReference type="EMBL" id="JACOOH010000004">
    <property type="protein sequence ID" value="MBC5621574.1"/>
    <property type="molecule type" value="Genomic_DNA"/>
</dbReference>